<dbReference type="GeneID" id="78127964"/>
<dbReference type="GO" id="GO:0016763">
    <property type="term" value="F:pentosyltransferase activity"/>
    <property type="evidence" value="ECO:0007669"/>
    <property type="project" value="TreeGrafter"/>
</dbReference>
<keyword evidence="7 9" id="KW-0472">Membrane</keyword>
<keyword evidence="6 9" id="KW-1133">Transmembrane helix</keyword>
<evidence type="ECO:0000256" key="2">
    <source>
        <dbReference type="ARBA" id="ARBA00022475"/>
    </source>
</evidence>
<evidence type="ECO:0000256" key="7">
    <source>
        <dbReference type="ARBA" id="ARBA00023136"/>
    </source>
</evidence>
<feature type="compositionally biased region" description="Basic and acidic residues" evidence="8">
    <location>
        <begin position="608"/>
        <end position="618"/>
    </location>
</feature>
<dbReference type="Pfam" id="PF13231">
    <property type="entry name" value="PMT_2"/>
    <property type="match status" value="1"/>
</dbReference>
<feature type="transmembrane region" description="Helical" evidence="9">
    <location>
        <begin position="178"/>
        <end position="196"/>
    </location>
</feature>
<comment type="caution">
    <text evidence="11">The sequence shown here is derived from an EMBL/GenBank/DDBJ whole genome shotgun (WGS) entry which is preliminary data.</text>
</comment>
<evidence type="ECO:0000256" key="9">
    <source>
        <dbReference type="SAM" id="Phobius"/>
    </source>
</evidence>
<feature type="transmembrane region" description="Helical" evidence="9">
    <location>
        <begin position="502"/>
        <end position="523"/>
    </location>
</feature>
<dbReference type="Proteomes" id="UP000325415">
    <property type="component" value="Unassembled WGS sequence"/>
</dbReference>
<feature type="transmembrane region" description="Helical" evidence="9">
    <location>
        <begin position="323"/>
        <end position="340"/>
    </location>
</feature>
<comment type="subcellular location">
    <subcellularLocation>
        <location evidence="1">Cell membrane</location>
        <topology evidence="1">Multi-pass membrane protein</topology>
    </subcellularLocation>
</comment>
<protein>
    <recommendedName>
        <fullName evidence="10">Glycosyltransferase RgtA/B/C/D-like domain-containing protein</fullName>
    </recommendedName>
</protein>
<dbReference type="OrthoDB" id="1998185at2"/>
<keyword evidence="2" id="KW-1003">Cell membrane</keyword>
<accession>A0A5N6S584</accession>
<dbReference type="RefSeq" id="WP_152581510.1">
    <property type="nucleotide sequence ID" value="NZ_JALCMD010000015.1"/>
</dbReference>
<dbReference type="PANTHER" id="PTHR33908">
    <property type="entry name" value="MANNOSYLTRANSFERASE YKCB-RELATED"/>
    <property type="match status" value="1"/>
</dbReference>
<evidence type="ECO:0000256" key="4">
    <source>
        <dbReference type="ARBA" id="ARBA00022679"/>
    </source>
</evidence>
<keyword evidence="12" id="KW-1185">Reference proteome</keyword>
<feature type="transmembrane region" description="Helical" evidence="9">
    <location>
        <begin position="111"/>
        <end position="131"/>
    </location>
</feature>
<evidence type="ECO:0000256" key="6">
    <source>
        <dbReference type="ARBA" id="ARBA00022989"/>
    </source>
</evidence>
<dbReference type="InterPro" id="IPR050297">
    <property type="entry name" value="LipidA_mod_glycosyltrf_83"/>
</dbReference>
<feature type="transmembrane region" description="Helical" evidence="9">
    <location>
        <begin position="469"/>
        <end position="490"/>
    </location>
</feature>
<feature type="compositionally biased region" description="Basic and acidic residues" evidence="8">
    <location>
        <begin position="583"/>
        <end position="592"/>
    </location>
</feature>
<evidence type="ECO:0000313" key="11">
    <source>
        <dbReference type="EMBL" id="KAE8126934.1"/>
    </source>
</evidence>
<evidence type="ECO:0000256" key="5">
    <source>
        <dbReference type="ARBA" id="ARBA00022692"/>
    </source>
</evidence>
<feature type="region of interest" description="Disordered" evidence="8">
    <location>
        <begin position="578"/>
        <end position="618"/>
    </location>
</feature>
<organism evidence="11 12">
    <name type="scientific">Bifidobacterium tibiigranuli</name>
    <dbReference type="NCBI Taxonomy" id="2172043"/>
    <lineage>
        <taxon>Bacteria</taxon>
        <taxon>Bacillati</taxon>
        <taxon>Actinomycetota</taxon>
        <taxon>Actinomycetes</taxon>
        <taxon>Bifidobacteriales</taxon>
        <taxon>Bifidobacteriaceae</taxon>
        <taxon>Bifidobacterium</taxon>
    </lineage>
</organism>
<feature type="transmembrane region" description="Helical" evidence="9">
    <location>
        <begin position="529"/>
        <end position="549"/>
    </location>
</feature>
<sequence>MKNGNHLSQGPASLEIPVLKKPHLPARIAMVLQTVAVALACAIAAFLAGISWSHTGLFLLAPHASPLHNITTERMDLRQILPTPMFYLGFAVLLVFLAGTAYAWTKLQPKAHIGLFIFVYALAACLLWVLALDITGNSFSYPDSTSLIQSANSLSLGHFHDFAPHGVGHPTFYSYYSWYPFQTGGLLWFTLIFLLVGPDNLFALLILNAILTASSVWAIWKISTYIGLGEKGQRITVLLLAVNVPLLMSAGFIYTNAAGLFFVLLAVLCALQAMRQQDALQAAIWTFGAFAIGTLAMIIKGTVVLFVLAFVLLLVLSAIRKRMYWLIALDIILFAAAHWASGLSVPLVEHIVGQKFGGGLPQLSWIAIGLTHSGGATWMPGWWDASAIHHYVIYKGNTALQQQAAQDTIRNAINGFTSDPQSASTFFIQKLASEWAEPTYQSLLYSSLSPRRANSSLLGAAMFGPSSQLLVSFTNVYQFLLYAFCTIGCIRGITARKKNRDAFEALCLNACIIAAGFLCFLLWEAKSVYVFPFAAMMVPLAGYGLEWLYSAARALIRFVTSTFIASKSIVLKRTQRSGSEVAVEDRSADGHSGEIAPISAPVEQQGVNDRKVDTVPTE</sequence>
<feature type="transmembrane region" description="Helical" evidence="9">
    <location>
        <begin position="85"/>
        <end position="104"/>
    </location>
</feature>
<feature type="transmembrane region" description="Helical" evidence="9">
    <location>
        <begin position="201"/>
        <end position="220"/>
    </location>
</feature>
<evidence type="ECO:0000256" key="3">
    <source>
        <dbReference type="ARBA" id="ARBA00022676"/>
    </source>
</evidence>
<feature type="domain" description="Glycosyltransferase RgtA/B/C/D-like" evidence="10">
    <location>
        <begin position="187"/>
        <end position="336"/>
    </location>
</feature>
<feature type="transmembrane region" description="Helical" evidence="9">
    <location>
        <begin position="257"/>
        <end position="275"/>
    </location>
</feature>
<name>A0A5N6S584_9BIFI</name>
<keyword evidence="5 9" id="KW-0812">Transmembrane</keyword>
<feature type="transmembrane region" description="Helical" evidence="9">
    <location>
        <begin position="28"/>
        <end position="52"/>
    </location>
</feature>
<dbReference type="GO" id="GO:0009103">
    <property type="term" value="P:lipopolysaccharide biosynthetic process"/>
    <property type="evidence" value="ECO:0007669"/>
    <property type="project" value="UniProtKB-ARBA"/>
</dbReference>
<evidence type="ECO:0000259" key="10">
    <source>
        <dbReference type="Pfam" id="PF13231"/>
    </source>
</evidence>
<reference evidence="11 12" key="1">
    <citation type="submission" date="2018-04" db="EMBL/GenBank/DDBJ databases">
        <authorList>
            <person name="Eckel V.P."/>
            <person name="Vogel R.F."/>
        </authorList>
    </citation>
    <scope>NUCLEOTIDE SEQUENCE [LARGE SCALE GENOMIC DNA]</scope>
    <source>
        <strain evidence="12">TMW 2.1764</strain>
    </source>
</reference>
<evidence type="ECO:0000313" key="12">
    <source>
        <dbReference type="Proteomes" id="UP000325415"/>
    </source>
</evidence>
<gene>
    <name evidence="11" type="ORF">DDE84_09745</name>
</gene>
<evidence type="ECO:0000256" key="8">
    <source>
        <dbReference type="SAM" id="MobiDB-lite"/>
    </source>
</evidence>
<evidence type="ECO:0000256" key="1">
    <source>
        <dbReference type="ARBA" id="ARBA00004651"/>
    </source>
</evidence>
<dbReference type="EMBL" id="QDAG01000010">
    <property type="protein sequence ID" value="KAE8126934.1"/>
    <property type="molecule type" value="Genomic_DNA"/>
</dbReference>
<dbReference type="InterPro" id="IPR038731">
    <property type="entry name" value="RgtA/B/C-like"/>
</dbReference>
<dbReference type="PANTHER" id="PTHR33908:SF11">
    <property type="entry name" value="MEMBRANE PROTEIN"/>
    <property type="match status" value="1"/>
</dbReference>
<keyword evidence="4" id="KW-0808">Transferase</keyword>
<dbReference type="GO" id="GO:0005886">
    <property type="term" value="C:plasma membrane"/>
    <property type="evidence" value="ECO:0007669"/>
    <property type="project" value="UniProtKB-SubCell"/>
</dbReference>
<feature type="transmembrane region" description="Helical" evidence="9">
    <location>
        <begin position="287"/>
        <end position="316"/>
    </location>
</feature>
<dbReference type="AlphaFoldDB" id="A0A5N6S584"/>
<keyword evidence="3" id="KW-0328">Glycosyltransferase</keyword>
<proteinExistence type="predicted"/>